<dbReference type="FunFam" id="2.30.29.30:FF:000006">
    <property type="entry name" value="Pleckstrin homology like domain family B member 1"/>
    <property type="match status" value="1"/>
</dbReference>
<feature type="region of interest" description="Disordered" evidence="7">
    <location>
        <begin position="392"/>
        <end position="605"/>
    </location>
</feature>
<feature type="region of interest" description="Disordered" evidence="7">
    <location>
        <begin position="233"/>
        <end position="357"/>
    </location>
</feature>
<dbReference type="CDD" id="cd14673">
    <property type="entry name" value="PH_PHLDB1_2"/>
    <property type="match status" value="1"/>
</dbReference>
<evidence type="ECO:0000256" key="2">
    <source>
        <dbReference type="ARBA" id="ARBA00022553"/>
    </source>
</evidence>
<gene>
    <name evidence="10" type="primary">PHLDB1</name>
</gene>
<dbReference type="KEGG" id="pcad:102982947"/>
<dbReference type="Gene3D" id="2.60.200.20">
    <property type="match status" value="1"/>
</dbReference>
<evidence type="ECO:0000259" key="8">
    <source>
        <dbReference type="PROSITE" id="PS50003"/>
    </source>
</evidence>
<accession>A0A2Y9T7S5</accession>
<dbReference type="FunFam" id="2.60.200.20:FF:000004">
    <property type="entry name" value="pleckstrin homology-like domain family B member 1 isoform X1"/>
    <property type="match status" value="1"/>
</dbReference>
<feature type="compositionally biased region" description="Basic and acidic residues" evidence="7">
    <location>
        <begin position="703"/>
        <end position="717"/>
    </location>
</feature>
<evidence type="ECO:0000313" key="10">
    <source>
        <dbReference type="RefSeq" id="XP_023986976.1"/>
    </source>
</evidence>
<evidence type="ECO:0000256" key="4">
    <source>
        <dbReference type="ARBA" id="ARBA00069090"/>
    </source>
</evidence>
<feature type="coiled-coil region" evidence="6">
    <location>
        <begin position="1185"/>
        <end position="1244"/>
    </location>
</feature>
<keyword evidence="1" id="KW-0488">Methylation</keyword>
<feature type="compositionally biased region" description="Polar residues" evidence="7">
    <location>
        <begin position="310"/>
        <end position="325"/>
    </location>
</feature>
<feature type="compositionally biased region" description="Low complexity" evidence="7">
    <location>
        <begin position="274"/>
        <end position="295"/>
    </location>
</feature>
<reference evidence="10" key="1">
    <citation type="submission" date="2025-08" db="UniProtKB">
        <authorList>
            <consortium name="RefSeq"/>
        </authorList>
    </citation>
    <scope>IDENTIFICATION</scope>
    <source>
        <tissue evidence="10">Muscle</tissue>
    </source>
</reference>
<dbReference type="Gene3D" id="2.30.29.30">
    <property type="entry name" value="Pleckstrin-homology domain (PH domain)/Phosphotyrosine-binding domain (PTB)"/>
    <property type="match status" value="1"/>
</dbReference>
<organism evidence="9 10">
    <name type="scientific">Physeter macrocephalus</name>
    <name type="common">Sperm whale</name>
    <name type="synonym">Physeter catodon</name>
    <dbReference type="NCBI Taxonomy" id="9755"/>
    <lineage>
        <taxon>Eukaryota</taxon>
        <taxon>Metazoa</taxon>
        <taxon>Chordata</taxon>
        <taxon>Craniata</taxon>
        <taxon>Vertebrata</taxon>
        <taxon>Euteleostomi</taxon>
        <taxon>Mammalia</taxon>
        <taxon>Eutheria</taxon>
        <taxon>Laurasiatheria</taxon>
        <taxon>Artiodactyla</taxon>
        <taxon>Whippomorpha</taxon>
        <taxon>Cetacea</taxon>
        <taxon>Odontoceti</taxon>
        <taxon>Physeteridae</taxon>
        <taxon>Physeter</taxon>
    </lineage>
</organism>
<dbReference type="Proteomes" id="UP000248484">
    <property type="component" value="Chromosome 16"/>
</dbReference>
<dbReference type="InterPro" id="IPR037810">
    <property type="entry name" value="PHLDB1/2/3_PH"/>
</dbReference>
<dbReference type="GO" id="GO:0070507">
    <property type="term" value="P:regulation of microtubule cytoskeleton organization"/>
    <property type="evidence" value="ECO:0007669"/>
    <property type="project" value="TreeGrafter"/>
</dbReference>
<evidence type="ECO:0000313" key="9">
    <source>
        <dbReference type="Proteomes" id="UP000248484"/>
    </source>
</evidence>
<dbReference type="CTD" id="23187"/>
<protein>
    <recommendedName>
        <fullName evidence="4">Pleckstrin homology-like domain family B member 1</fullName>
    </recommendedName>
    <alternativeName>
        <fullName evidence="5">Protein LL5-alpha</fullName>
    </alternativeName>
</protein>
<feature type="compositionally biased region" description="Basic and acidic residues" evidence="7">
    <location>
        <begin position="504"/>
        <end position="514"/>
    </location>
</feature>
<name>A0A2Y9T7S5_PHYMC</name>
<dbReference type="SUPFAM" id="SSF49879">
    <property type="entry name" value="SMAD/FHA domain"/>
    <property type="match status" value="1"/>
</dbReference>
<dbReference type="RefSeq" id="XP_023986976.1">
    <property type="nucleotide sequence ID" value="XM_024131208.3"/>
</dbReference>
<dbReference type="CDD" id="cd22713">
    <property type="entry name" value="FHA_PHLB1"/>
    <property type="match status" value="1"/>
</dbReference>
<dbReference type="GO" id="GO:0071711">
    <property type="term" value="P:basement membrane organization"/>
    <property type="evidence" value="ECO:0007669"/>
    <property type="project" value="Ensembl"/>
</dbReference>
<dbReference type="SMART" id="SM00233">
    <property type="entry name" value="PH"/>
    <property type="match status" value="1"/>
</dbReference>
<dbReference type="InterPro" id="IPR011993">
    <property type="entry name" value="PH-like_dom_sf"/>
</dbReference>
<evidence type="ECO:0000256" key="1">
    <source>
        <dbReference type="ARBA" id="ARBA00022481"/>
    </source>
</evidence>
<dbReference type="PANTHER" id="PTHR12156">
    <property type="entry name" value="PLECKSTRIN HOMOLOGY-LIKE DOMAIN, FAMILY B, MEMBER 3"/>
    <property type="match status" value="1"/>
</dbReference>
<dbReference type="InterPro" id="IPR008984">
    <property type="entry name" value="SMAD_FHA_dom_sf"/>
</dbReference>
<evidence type="ECO:0000256" key="7">
    <source>
        <dbReference type="SAM" id="MobiDB-lite"/>
    </source>
</evidence>
<feature type="compositionally biased region" description="Polar residues" evidence="7">
    <location>
        <begin position="1156"/>
        <end position="1178"/>
    </location>
</feature>
<keyword evidence="3 6" id="KW-0175">Coiled coil</keyword>
<feature type="compositionally biased region" description="Polar residues" evidence="7">
    <location>
        <begin position="453"/>
        <end position="463"/>
    </location>
</feature>
<feature type="region of interest" description="Disordered" evidence="7">
    <location>
        <begin position="1156"/>
        <end position="1179"/>
    </location>
</feature>
<evidence type="ECO:0000256" key="6">
    <source>
        <dbReference type="SAM" id="Coils"/>
    </source>
</evidence>
<dbReference type="PANTHER" id="PTHR12156:SF23">
    <property type="entry name" value="PLECKSTRIN HOMOLOGY-LIKE DOMAIN FAMILY B MEMBER 1"/>
    <property type="match status" value="1"/>
</dbReference>
<keyword evidence="2" id="KW-0597">Phosphoprotein</keyword>
<feature type="region of interest" description="Disordered" evidence="7">
    <location>
        <begin position="167"/>
        <end position="210"/>
    </location>
</feature>
<dbReference type="STRING" id="9755.ENSPCTP00005015406"/>
<feature type="compositionally biased region" description="Low complexity" evidence="7">
    <location>
        <begin position="485"/>
        <end position="494"/>
    </location>
</feature>
<feature type="coiled-coil region" evidence="6">
    <location>
        <begin position="932"/>
        <end position="962"/>
    </location>
</feature>
<dbReference type="PROSITE" id="PS50003">
    <property type="entry name" value="PH_DOMAIN"/>
    <property type="match status" value="1"/>
</dbReference>
<dbReference type="GO" id="GO:0045180">
    <property type="term" value="C:basal cortex"/>
    <property type="evidence" value="ECO:0007669"/>
    <property type="project" value="Ensembl"/>
</dbReference>
<proteinExistence type="predicted"/>
<evidence type="ECO:0000256" key="5">
    <source>
        <dbReference type="ARBA" id="ARBA00077655"/>
    </source>
</evidence>
<dbReference type="GeneID" id="102982947"/>
<evidence type="ECO:0000256" key="3">
    <source>
        <dbReference type="ARBA" id="ARBA00023054"/>
    </source>
</evidence>
<sequence length="1403" mass="153727">MRRPGRGLGWPPGPQELWSPRIMDTINRNQVGPGCKTPAMVQKGPLDLIETGKGLKVQTDKPHLVSLGSGRLSTAITLLPLEEGRTVIGSAARDISLQGPGLAPEHCYIENLRGTLTLYPCGNACTIDGLLVRQPTRLTQGCMLCLGQSTFLRFNHPAEAKWMKSMIPAGGRAPGPPYSPGPAESESLVNGNHTPQPATQGPSACGSHSSLVSSIEKDLQEIMDSLVLEEPGAAGKKPAATSPLSPMANGGRYLLSPATSPGAMSVGSSYENTSPAFSPLSSPASSGSCASHSPSGQEPAPSMPPLVPARSSSYHLALQPSQSRPSGARPSESPRLGRKGGHERPPSPGLRGLRTDSPAATVLAVACRATESPRPGGQLPLVAIGLSEYPASGARGQPTSIPGSPKFQPPVPAPRNKIGTLQDRPPSPFRELPGTERVLTTSPSRQLVGRTFSDGSATRTLQPPESPRLGRRGLDSMRELPPLSPSLSRRALSPMPARTTPDPKLTREVAESPRPRRWAAHGASPEDFSVTLGARGRRTRSPSPTLGESLAPRKGSFSGRLSPAYSLGSLTGASPHQSPRAQRKLSSGDLRVPVTRERKNSITEISDNEDDLLEYHRRQRQERLREQEMERLERQRLETILNLCAEYSRADGGPEAGELPSIGEAAAALALAGRRPSRGLAGGTGASGRSNEEPGGATQRLWETVERSDEENLKEECSSTESTQQEHEDAPRAKLQGEVLALEEERAQVLGRVEQLKARVKELEQQLQESAGEAEMERALLQGEREAERALLQKEQKALDQLQEKLVTLETGIQKERDKERAELAAGRRHLEARQALYAELQTQLDNCPESVREQLQEQLRREAEALETETKLFEDLEFQQLERESRVEEERELAGQGLLRSKAELLRSIAKRKERLAVLDSQAGQIRSQAVQESERLARDKNASLQLLQKEKEKLAMLERRYHSLTGGRAFPKTTSTLKEVYRSKMDGEATSPLPRTRSGPLPSSSGSSSSSSQLSVATLGRSPSPKSTLLAQNGTSSLPRNLAATLQDIETKRQLALQQKVESLPAEPLPTDDPAGQQVIEEQRRRLAELRQQAAAEAQCQWDALHGAAPFPVGPSGFPPLPHPSILHHLPAAGERGEEGEHAYDTLSLESSDSMETSISTGGNSACSPDTMSSASGLDVGKTEEMEKMLKEAHAEKSRLMESREREMELRRQALEEERRRREQVERRLQGESARRHQLVEKEVKMREKQFSQARPLTRYLPIRKEDFDLKTHIESSGHGVDTCLHVVLSSKVCRGYLVKMGGKIKSWKKRWFVFDRLKRTLSYYVDKHETKLKGVIYFQAIEEVYYDHLRSAAKSPNPALTFCVKTHDRLYYMVAPSAEAMRIWMDVIVTGAEGYTQFMN</sequence>
<dbReference type="Pfam" id="PF00498">
    <property type="entry name" value="FHA"/>
    <property type="match status" value="1"/>
</dbReference>
<dbReference type="InterPro" id="IPR052212">
    <property type="entry name" value="PH-like_domain"/>
</dbReference>
<feature type="compositionally biased region" description="Polar residues" evidence="7">
    <location>
        <begin position="187"/>
        <end position="210"/>
    </location>
</feature>
<dbReference type="InterPro" id="IPR000253">
    <property type="entry name" value="FHA_dom"/>
</dbReference>
<feature type="compositionally biased region" description="Polar residues" evidence="7">
    <location>
        <begin position="1026"/>
        <end position="1038"/>
    </location>
</feature>
<dbReference type="InterPro" id="IPR001849">
    <property type="entry name" value="PH_domain"/>
</dbReference>
<feature type="compositionally biased region" description="Polar residues" evidence="7">
    <location>
        <begin position="568"/>
        <end position="580"/>
    </location>
</feature>
<feature type="region of interest" description="Disordered" evidence="7">
    <location>
        <begin position="987"/>
        <end position="1038"/>
    </location>
</feature>
<dbReference type="SUPFAM" id="SSF50729">
    <property type="entry name" value="PH domain-like"/>
    <property type="match status" value="1"/>
</dbReference>
<feature type="domain" description="PH" evidence="8">
    <location>
        <begin position="1293"/>
        <end position="1396"/>
    </location>
</feature>
<keyword evidence="9" id="KW-1185">Reference proteome</keyword>
<feature type="compositionally biased region" description="Low complexity" evidence="7">
    <location>
        <begin position="993"/>
        <end position="1014"/>
    </location>
</feature>
<feature type="region of interest" description="Disordered" evidence="7">
    <location>
        <begin position="675"/>
        <end position="732"/>
    </location>
</feature>
<dbReference type="Pfam" id="PF00169">
    <property type="entry name" value="PH"/>
    <property type="match status" value="1"/>
</dbReference>